<evidence type="ECO:0000259" key="10">
    <source>
        <dbReference type="Pfam" id="PF00768"/>
    </source>
</evidence>
<keyword evidence="2" id="KW-0732">Signal</keyword>
<evidence type="ECO:0000256" key="2">
    <source>
        <dbReference type="ARBA" id="ARBA00022729"/>
    </source>
</evidence>
<protein>
    <submittedName>
        <fullName evidence="11">D-alanyl-D-alanine carboxypeptidase</fullName>
    </submittedName>
</protein>
<dbReference type="GO" id="GO:0004180">
    <property type="term" value="F:carboxypeptidase activity"/>
    <property type="evidence" value="ECO:0007669"/>
    <property type="project" value="UniProtKB-KW"/>
</dbReference>
<gene>
    <name evidence="11" type="ORF">K1Y72_16415</name>
</gene>
<keyword evidence="3" id="KW-0378">Hydrolase</keyword>
<comment type="similarity">
    <text evidence="1 7">Belongs to the peptidase S11 family.</text>
</comment>
<organism evidence="11 12">
    <name type="scientific">Actinomadura parmotrematis</name>
    <dbReference type="NCBI Taxonomy" id="2864039"/>
    <lineage>
        <taxon>Bacteria</taxon>
        <taxon>Bacillati</taxon>
        <taxon>Actinomycetota</taxon>
        <taxon>Actinomycetes</taxon>
        <taxon>Streptosporangiales</taxon>
        <taxon>Thermomonosporaceae</taxon>
        <taxon>Actinomadura</taxon>
    </lineage>
</organism>
<reference evidence="11 12" key="1">
    <citation type="submission" date="2021-07" db="EMBL/GenBank/DDBJ databases">
        <title>Actinomadura sp. PM05-2 isolated from lichen.</title>
        <authorList>
            <person name="Somphong A."/>
            <person name="Phongsopitanun W."/>
            <person name="Tanasupawat S."/>
            <person name="Peongsungnone V."/>
        </authorList>
    </citation>
    <scope>NUCLEOTIDE SEQUENCE [LARGE SCALE GENOMIC DNA]</scope>
    <source>
        <strain evidence="11 12">PM05-2</strain>
    </source>
</reference>
<dbReference type="PANTHER" id="PTHR21581:SF33">
    <property type="entry name" value="D-ALANYL-D-ALANINE CARBOXYPEPTIDASE DACB"/>
    <property type="match status" value="1"/>
</dbReference>
<dbReference type="Proteomes" id="UP000774570">
    <property type="component" value="Unassembled WGS sequence"/>
</dbReference>
<evidence type="ECO:0000256" key="6">
    <source>
        <dbReference type="ARBA" id="ARBA00023316"/>
    </source>
</evidence>
<accession>A0ABS7FWL0</accession>
<keyword evidence="4" id="KW-0133">Cell shape</keyword>
<evidence type="ECO:0000256" key="9">
    <source>
        <dbReference type="SAM" id="Phobius"/>
    </source>
</evidence>
<evidence type="ECO:0000256" key="1">
    <source>
        <dbReference type="ARBA" id="ARBA00007164"/>
    </source>
</evidence>
<evidence type="ECO:0000313" key="11">
    <source>
        <dbReference type="EMBL" id="MBW8483972.1"/>
    </source>
</evidence>
<dbReference type="PRINTS" id="PR00725">
    <property type="entry name" value="DADACBPTASE1"/>
</dbReference>
<dbReference type="Pfam" id="PF00768">
    <property type="entry name" value="Peptidase_S11"/>
    <property type="match status" value="1"/>
</dbReference>
<keyword evidence="9" id="KW-0472">Membrane</keyword>
<dbReference type="Gene3D" id="3.40.710.10">
    <property type="entry name" value="DD-peptidase/beta-lactamase superfamily"/>
    <property type="match status" value="1"/>
</dbReference>
<dbReference type="RefSeq" id="WP_220167199.1">
    <property type="nucleotide sequence ID" value="NZ_JAIBOA010000009.1"/>
</dbReference>
<feature type="transmembrane region" description="Helical" evidence="9">
    <location>
        <begin position="107"/>
        <end position="127"/>
    </location>
</feature>
<name>A0ABS7FWL0_9ACTN</name>
<dbReference type="PANTHER" id="PTHR21581">
    <property type="entry name" value="D-ALANYL-D-ALANINE CARBOXYPEPTIDASE"/>
    <property type="match status" value="1"/>
</dbReference>
<feature type="region of interest" description="Disordered" evidence="8">
    <location>
        <begin position="1"/>
        <end position="99"/>
    </location>
</feature>
<sequence length="498" mass="51513">MDTGPAREVVGRPHPERRAERAETRLDLPLPQREDSGTRTREDLPLPEFPLELKLPKAEIPTSRTSGQWSVPWEQQEQGAHAPQAAQAQAQTQAQAPAEEKRRGKRWLVGVLVAVLLVAAVAAGQWFRPVPDPELRMALAARTHTFAGTAPVLPWSGQGQAAVYVDGLGTMGSSGGAAPTPTASVAKVMTAYVYLKQHPLRSGEAGADRTVSAQGVAELPARKQRGESLLGITAGQHLTERKALEALLLISANDVAHELARWDSGTDAAFVAKMNEAARGLGMASTTYTDPSGYDAGTVSTAADQVKLLTAAMKIPAFAEVVKNRAYVPDGGGEARPAGNLLLGQYGVVGGKTGYTDKAGGNYVFAAKRRVGGVPTMIVGAVMGQHSPSAVGAMSVGRRLLVAAERALTAETVAPAGAVVAKVDDGLGGTTPLVTRSALNVVGWPGLTVNLGVAGDPPATAAAGTAVGQVDVGAAKVPLVLRGALDAPSPVQRLTRLS</sequence>
<evidence type="ECO:0000256" key="5">
    <source>
        <dbReference type="ARBA" id="ARBA00022984"/>
    </source>
</evidence>
<dbReference type="InterPro" id="IPR012338">
    <property type="entry name" value="Beta-lactam/transpept-like"/>
</dbReference>
<keyword evidence="9" id="KW-1133">Transmembrane helix</keyword>
<feature type="domain" description="Peptidase S11 D-alanyl-D-alanine carboxypeptidase A N-terminal" evidence="10">
    <location>
        <begin position="180"/>
        <end position="372"/>
    </location>
</feature>
<proteinExistence type="inferred from homology"/>
<keyword evidence="5" id="KW-0573">Peptidoglycan synthesis</keyword>
<feature type="compositionally biased region" description="Basic and acidic residues" evidence="8">
    <location>
        <begin position="9"/>
        <end position="44"/>
    </location>
</feature>
<keyword evidence="9" id="KW-0812">Transmembrane</keyword>
<dbReference type="InterPro" id="IPR001967">
    <property type="entry name" value="Peptidase_S11_N"/>
</dbReference>
<dbReference type="InterPro" id="IPR018044">
    <property type="entry name" value="Peptidase_S11"/>
</dbReference>
<feature type="compositionally biased region" description="Low complexity" evidence="8">
    <location>
        <begin position="74"/>
        <end position="97"/>
    </location>
</feature>
<keyword evidence="11" id="KW-0645">Protease</keyword>
<evidence type="ECO:0000313" key="12">
    <source>
        <dbReference type="Proteomes" id="UP000774570"/>
    </source>
</evidence>
<evidence type="ECO:0000256" key="3">
    <source>
        <dbReference type="ARBA" id="ARBA00022801"/>
    </source>
</evidence>
<keyword evidence="12" id="KW-1185">Reference proteome</keyword>
<dbReference type="SUPFAM" id="SSF56601">
    <property type="entry name" value="beta-lactamase/transpeptidase-like"/>
    <property type="match status" value="1"/>
</dbReference>
<evidence type="ECO:0000256" key="4">
    <source>
        <dbReference type="ARBA" id="ARBA00022960"/>
    </source>
</evidence>
<comment type="caution">
    <text evidence="11">The sequence shown here is derived from an EMBL/GenBank/DDBJ whole genome shotgun (WGS) entry which is preliminary data.</text>
</comment>
<dbReference type="EMBL" id="JAIBOA010000009">
    <property type="protein sequence ID" value="MBW8483972.1"/>
    <property type="molecule type" value="Genomic_DNA"/>
</dbReference>
<evidence type="ECO:0000256" key="7">
    <source>
        <dbReference type="RuleBase" id="RU004016"/>
    </source>
</evidence>
<keyword evidence="6" id="KW-0961">Cell wall biogenesis/degradation</keyword>
<keyword evidence="11" id="KW-0121">Carboxypeptidase</keyword>
<evidence type="ECO:0000256" key="8">
    <source>
        <dbReference type="SAM" id="MobiDB-lite"/>
    </source>
</evidence>